<evidence type="ECO:0000256" key="1">
    <source>
        <dbReference type="ARBA" id="ARBA00023002"/>
    </source>
</evidence>
<dbReference type="SUPFAM" id="SSF51905">
    <property type="entry name" value="FAD/NAD(P)-binding domain"/>
    <property type="match status" value="1"/>
</dbReference>
<dbReference type="GO" id="GO:0004497">
    <property type="term" value="F:monooxygenase activity"/>
    <property type="evidence" value="ECO:0007669"/>
    <property type="project" value="UniProtKB-KW"/>
</dbReference>
<evidence type="ECO:0000313" key="5">
    <source>
        <dbReference type="Proteomes" id="UP000181917"/>
    </source>
</evidence>
<dbReference type="KEGG" id="acry:AC20117_22130"/>
<dbReference type="OrthoDB" id="3356051at2"/>
<dbReference type="PANTHER" id="PTHR13789">
    <property type="entry name" value="MONOOXYGENASE"/>
    <property type="match status" value="1"/>
</dbReference>
<accession>A0A1H1HYH3</accession>
<feature type="domain" description="FAD-binding" evidence="3">
    <location>
        <begin position="5"/>
        <end position="298"/>
    </location>
</feature>
<dbReference type="InterPro" id="IPR036188">
    <property type="entry name" value="FAD/NAD-bd_sf"/>
</dbReference>
<evidence type="ECO:0000313" key="4">
    <source>
        <dbReference type="EMBL" id="SDR30168.1"/>
    </source>
</evidence>
<dbReference type="STRING" id="37928.SAMN04489742_4772"/>
<keyword evidence="5" id="KW-1185">Reference proteome</keyword>
<evidence type="ECO:0000256" key="2">
    <source>
        <dbReference type="ARBA" id="ARBA00023033"/>
    </source>
</evidence>
<dbReference type="Gene3D" id="3.30.9.10">
    <property type="entry name" value="D-Amino Acid Oxidase, subunit A, domain 2"/>
    <property type="match status" value="1"/>
</dbReference>
<dbReference type="InterPro" id="IPR050493">
    <property type="entry name" value="FAD-dep_Monooxygenase_BioMet"/>
</dbReference>
<keyword evidence="1" id="KW-0560">Oxidoreductase</keyword>
<evidence type="ECO:0000259" key="3">
    <source>
        <dbReference type="Pfam" id="PF01494"/>
    </source>
</evidence>
<dbReference type="Gene3D" id="3.50.50.60">
    <property type="entry name" value="FAD/NAD(P)-binding domain"/>
    <property type="match status" value="1"/>
</dbReference>
<dbReference type="PANTHER" id="PTHR13789:SF309">
    <property type="entry name" value="PUTATIVE (AFU_ORTHOLOGUE AFUA_6G14510)-RELATED"/>
    <property type="match status" value="1"/>
</dbReference>
<name>A0A1H1HYH3_9MICC</name>
<protein>
    <submittedName>
        <fullName evidence="4">2-polyprenyl-6-methoxyphenol hydroxylase</fullName>
    </submittedName>
</protein>
<keyword evidence="2" id="KW-0503">Monooxygenase</keyword>
<dbReference type="EMBL" id="FNKH01000003">
    <property type="protein sequence ID" value="SDR30168.1"/>
    <property type="molecule type" value="Genomic_DNA"/>
</dbReference>
<organism evidence="4 5">
    <name type="scientific">Crystallibacter crystallopoietes</name>
    <dbReference type="NCBI Taxonomy" id="37928"/>
    <lineage>
        <taxon>Bacteria</taxon>
        <taxon>Bacillati</taxon>
        <taxon>Actinomycetota</taxon>
        <taxon>Actinomycetes</taxon>
        <taxon>Micrococcales</taxon>
        <taxon>Micrococcaceae</taxon>
        <taxon>Crystallibacter</taxon>
    </lineage>
</organism>
<dbReference type="InterPro" id="IPR002938">
    <property type="entry name" value="FAD-bd"/>
</dbReference>
<proteinExistence type="predicted"/>
<reference evidence="4 5" key="1">
    <citation type="submission" date="2016-10" db="EMBL/GenBank/DDBJ databases">
        <authorList>
            <person name="de Groot N.N."/>
        </authorList>
    </citation>
    <scope>NUCLEOTIDE SEQUENCE [LARGE SCALE GENOMIC DNA]</scope>
    <source>
        <strain evidence="4 5">DSM 20117</strain>
    </source>
</reference>
<dbReference type="AlphaFoldDB" id="A0A1H1HYH3"/>
<dbReference type="PRINTS" id="PR00420">
    <property type="entry name" value="RNGMNOXGNASE"/>
</dbReference>
<dbReference type="KEGG" id="acry:AC20117_23220"/>
<gene>
    <name evidence="4" type="ORF">SAMN04489742_4772</name>
</gene>
<dbReference type="Proteomes" id="UP000181917">
    <property type="component" value="Unassembled WGS sequence"/>
</dbReference>
<sequence length="390" mass="42650">MHIEIAGAGLAGLTAAAAFAKAGASVRVHEKGSELREIGAGIYLWENGLRALESVGAYDEVAGRAEKVEVPFLRDHDGRTLQEEWLRNHRLYTVGRRHLHQSLVNAARRNGAELITDSPVVKASPSGTLTLADGTENRADLVIGADGVFSKVRDSLGLRKKLVDLRDGGGRHLIPRTGDDPVNQTIEQWNGGRRIGIIPCSPDETYIFLCCPANDHEGRNQQPFHPASWIESFPEFRSQLERIPANTEGRWAPFHDVHVDKWYNGRAAIVGDAAHAMSPNLGQAACVAMTNAVALAIAVTNSSNPEFALKSWESAQREMSDGVQQYSRIYGKIGTAWPKDLLNVRSALVKKFTGSRRVQATINFAAESFPSGEIRPVRPDVDRLAQELLA</sequence>
<dbReference type="GO" id="GO:0071949">
    <property type="term" value="F:FAD binding"/>
    <property type="evidence" value="ECO:0007669"/>
    <property type="project" value="InterPro"/>
</dbReference>
<dbReference type="RefSeq" id="WP_074703550.1">
    <property type="nucleotide sequence ID" value="NZ_CP018865.1"/>
</dbReference>
<dbReference type="Pfam" id="PF01494">
    <property type="entry name" value="FAD_binding_3"/>
    <property type="match status" value="1"/>
</dbReference>